<organism evidence="3 4">
    <name type="scientific">Aerophototrophica crusticola</name>
    <dbReference type="NCBI Taxonomy" id="1709002"/>
    <lineage>
        <taxon>Bacteria</taxon>
        <taxon>Pseudomonadati</taxon>
        <taxon>Pseudomonadota</taxon>
        <taxon>Alphaproteobacteria</taxon>
        <taxon>Rhodospirillales</taxon>
        <taxon>Rhodospirillaceae</taxon>
        <taxon>Aerophototrophica</taxon>
    </lineage>
</organism>
<dbReference type="PROSITE" id="PS51278">
    <property type="entry name" value="GATASE_TYPE_2"/>
    <property type="match status" value="1"/>
</dbReference>
<dbReference type="InterPro" id="IPR026869">
    <property type="entry name" value="EgtC-like"/>
</dbReference>
<dbReference type="KEGG" id="acru:HHL28_05120"/>
<proteinExistence type="predicted"/>
<accession>A0A858R569</accession>
<dbReference type="InterPro" id="IPR017932">
    <property type="entry name" value="GATase_2_dom"/>
</dbReference>
<evidence type="ECO:0000313" key="3">
    <source>
        <dbReference type="EMBL" id="QJE72560.1"/>
    </source>
</evidence>
<dbReference type="GO" id="GO:0016740">
    <property type="term" value="F:transferase activity"/>
    <property type="evidence" value="ECO:0007669"/>
    <property type="project" value="UniProtKB-KW"/>
</dbReference>
<dbReference type="InterPro" id="IPR052373">
    <property type="entry name" value="Gamma-glu_amide_hydrolase"/>
</dbReference>
<protein>
    <submittedName>
        <fullName evidence="3">Class II glutamine amidotransferase</fullName>
    </submittedName>
</protein>
<name>A0A858R569_9PROT</name>
<dbReference type="PANTHER" id="PTHR43187">
    <property type="entry name" value="GLUTAMINE AMIDOTRANSFERASE DUG3-RELATED"/>
    <property type="match status" value="1"/>
</dbReference>
<feature type="domain" description="Glutamine amidotransferase type-2" evidence="2">
    <location>
        <begin position="2"/>
        <end position="261"/>
    </location>
</feature>
<sequence>MCRWLAYGGEPIAMDTLLFKPCNSLIRQSLSAQRSIAPTNGDGFGLGWYGHLDQPGLYRDTMPAWNDANLRSLAEQIRSPLFFAHVRASTGPATARLNCHPFRYDKWLFMHNGQVGGWTDIRQAVEGGIDKRLYKHREGSTDSEALFYLLLGHGFAEDPAGAFARAIRQVLGLMAAEGATEPFRMTAACSDGRKIYAVRWSSDGKSPSLYWARGSVLECAEGKIRFGKGQDGVLVLSEPLDEDTEQWTEVPEGSLLVADRGRVEVMPFGV</sequence>
<evidence type="ECO:0000313" key="4">
    <source>
        <dbReference type="Proteomes" id="UP000501891"/>
    </source>
</evidence>
<keyword evidence="4" id="KW-1185">Reference proteome</keyword>
<dbReference type="Gene3D" id="3.60.20.10">
    <property type="entry name" value="Glutamine Phosphoribosylpyrophosphate, subunit 1, domain 1"/>
    <property type="match status" value="1"/>
</dbReference>
<keyword evidence="1 3" id="KW-0315">Glutamine amidotransferase</keyword>
<gene>
    <name evidence="3" type="ORF">HHL28_05120</name>
</gene>
<dbReference type="SUPFAM" id="SSF56235">
    <property type="entry name" value="N-terminal nucleophile aminohydrolases (Ntn hydrolases)"/>
    <property type="match status" value="1"/>
</dbReference>
<dbReference type="Proteomes" id="UP000501891">
    <property type="component" value="Chromosome"/>
</dbReference>
<dbReference type="CDD" id="cd01908">
    <property type="entry name" value="YafJ"/>
    <property type="match status" value="1"/>
</dbReference>
<dbReference type="Pfam" id="PF13230">
    <property type="entry name" value="GATase_4"/>
    <property type="match status" value="1"/>
</dbReference>
<evidence type="ECO:0000256" key="1">
    <source>
        <dbReference type="ARBA" id="ARBA00022962"/>
    </source>
</evidence>
<dbReference type="InterPro" id="IPR029055">
    <property type="entry name" value="Ntn_hydrolases_N"/>
</dbReference>
<dbReference type="PANTHER" id="PTHR43187:SF1">
    <property type="entry name" value="GLUTAMINE AMIDOTRANSFERASE DUG3-RELATED"/>
    <property type="match status" value="1"/>
</dbReference>
<reference evidence="3" key="1">
    <citation type="submission" date="2020-04" db="EMBL/GenBank/DDBJ databases">
        <title>A desert anoxygenic phototrophic bacterium fixes CO2 using RubisCO under aerobic conditions.</title>
        <authorList>
            <person name="Tang K."/>
        </authorList>
    </citation>
    <scope>NUCLEOTIDE SEQUENCE [LARGE SCALE GENOMIC DNA]</scope>
    <source>
        <strain evidence="3">MIMtkB3</strain>
    </source>
</reference>
<dbReference type="AlphaFoldDB" id="A0A858R569"/>
<evidence type="ECO:0000259" key="2">
    <source>
        <dbReference type="PROSITE" id="PS51278"/>
    </source>
</evidence>
<dbReference type="EMBL" id="CP051775">
    <property type="protein sequence ID" value="QJE72560.1"/>
    <property type="molecule type" value="Genomic_DNA"/>
</dbReference>